<dbReference type="EnsemblMetazoa" id="XM_014394078.2">
    <property type="protein sequence ID" value="XP_014249564.1"/>
    <property type="gene ID" value="LOC106666712"/>
</dbReference>
<gene>
    <name evidence="2" type="primary">106666712</name>
</gene>
<dbReference type="InterPro" id="IPR038606">
    <property type="entry name" value="To_sf"/>
</dbReference>
<dbReference type="OrthoDB" id="6614440at2759"/>
<dbReference type="Gene3D" id="3.15.10.30">
    <property type="entry name" value="Haemolymph juvenile hormone binding protein"/>
    <property type="match status" value="1"/>
</dbReference>
<dbReference type="Pfam" id="PF06585">
    <property type="entry name" value="JHBP"/>
    <property type="match status" value="1"/>
</dbReference>
<evidence type="ECO:0000313" key="3">
    <source>
        <dbReference type="Proteomes" id="UP000494040"/>
    </source>
</evidence>
<feature type="signal peptide" evidence="1">
    <location>
        <begin position="1"/>
        <end position="18"/>
    </location>
</feature>
<accession>A0A8I6RQ73</accession>
<keyword evidence="1" id="KW-0732">Signal</keyword>
<dbReference type="PANTHER" id="PTHR11008">
    <property type="entry name" value="PROTEIN TAKEOUT-LIKE PROTEIN"/>
    <property type="match status" value="1"/>
</dbReference>
<dbReference type="KEGG" id="clec:106666712"/>
<evidence type="ECO:0000256" key="1">
    <source>
        <dbReference type="SAM" id="SignalP"/>
    </source>
</evidence>
<dbReference type="InterPro" id="IPR010562">
    <property type="entry name" value="Haemolymph_juvenile_hormone-bd"/>
</dbReference>
<protein>
    <recommendedName>
        <fullName evidence="4">Juvenile hormone binding protein</fullName>
    </recommendedName>
</protein>
<organism evidence="2 3">
    <name type="scientific">Cimex lectularius</name>
    <name type="common">Bed bug</name>
    <name type="synonym">Acanthia lectularia</name>
    <dbReference type="NCBI Taxonomy" id="79782"/>
    <lineage>
        <taxon>Eukaryota</taxon>
        <taxon>Metazoa</taxon>
        <taxon>Ecdysozoa</taxon>
        <taxon>Arthropoda</taxon>
        <taxon>Hexapoda</taxon>
        <taxon>Insecta</taxon>
        <taxon>Pterygota</taxon>
        <taxon>Neoptera</taxon>
        <taxon>Paraneoptera</taxon>
        <taxon>Hemiptera</taxon>
        <taxon>Heteroptera</taxon>
        <taxon>Panheteroptera</taxon>
        <taxon>Cimicomorpha</taxon>
        <taxon>Cimicidae</taxon>
        <taxon>Cimex</taxon>
    </lineage>
</organism>
<feature type="chain" id="PRO_5035328918" description="Juvenile hormone binding protein" evidence="1">
    <location>
        <begin position="19"/>
        <end position="240"/>
    </location>
</feature>
<evidence type="ECO:0008006" key="4">
    <source>
        <dbReference type="Google" id="ProtNLM"/>
    </source>
</evidence>
<dbReference type="PANTHER" id="PTHR11008:SF9">
    <property type="entry name" value="PROTEIN TAKEOUT-LIKE PROTEIN"/>
    <property type="match status" value="1"/>
</dbReference>
<name>A0A8I6RQ73_CIMLE</name>
<dbReference type="OMA" id="HFEMDIT"/>
<sequence length="240" mass="27259">MRAVAILVFPLLLCGAFSKPTDNALTLVSNPIDDLITEALEYVRKLFKKFEPFPVPEMPVQTVKGQGIDLTVKFSDLYVSQASDFTIDHIENDIFHLWAKFAVTVPKMHLEGGYNVIGSVKGKNVKGAGHFKLDLTQLKTGGYVEVGLVNKYIQMKRLDIYYDINDLKFSEDGLTVEGLTEEQLANIFDTAFLQYFQDNKQFVTEQVSEYVRGYANEIMHGKTLQQLLDWLKKFIKGVFI</sequence>
<keyword evidence="3" id="KW-1185">Reference proteome</keyword>
<dbReference type="AlphaFoldDB" id="A0A8I6RQ73"/>
<evidence type="ECO:0000313" key="2">
    <source>
        <dbReference type="EnsemblMetazoa" id="XP_014249564.1"/>
    </source>
</evidence>
<reference evidence="2" key="1">
    <citation type="submission" date="2022-01" db="UniProtKB">
        <authorList>
            <consortium name="EnsemblMetazoa"/>
        </authorList>
    </citation>
    <scope>IDENTIFICATION</scope>
</reference>
<dbReference type="Proteomes" id="UP000494040">
    <property type="component" value="Unassembled WGS sequence"/>
</dbReference>
<proteinExistence type="predicted"/>